<dbReference type="AlphaFoldDB" id="A0A7I8DQU0"/>
<feature type="domain" description="Peptidoglycan binding-like" evidence="1">
    <location>
        <begin position="347"/>
        <end position="405"/>
    </location>
</feature>
<reference evidence="2 3" key="2">
    <citation type="submission" date="2020-08" db="EMBL/GenBank/DDBJ databases">
        <authorList>
            <person name="Ueki A."/>
            <person name="Tonouchi A."/>
        </authorList>
    </citation>
    <scope>NUCLEOTIDE SEQUENCE [LARGE SCALE GENOMIC DNA]</scope>
    <source>
        <strain evidence="2 3">CTTW</strain>
    </source>
</reference>
<dbReference type="Proteomes" id="UP000515703">
    <property type="component" value="Chromosome"/>
</dbReference>
<dbReference type="InterPro" id="IPR036366">
    <property type="entry name" value="PGBDSf"/>
</dbReference>
<accession>A0A7I8DQU0</accession>
<keyword evidence="3" id="KW-1185">Reference proteome</keyword>
<dbReference type="EMBL" id="AP023368">
    <property type="protein sequence ID" value="BCK00794.1"/>
    <property type="molecule type" value="Genomic_DNA"/>
</dbReference>
<name>A0A7I8DQU0_9FIRM</name>
<protein>
    <submittedName>
        <fullName evidence="2">Peptidoglycan-binding protein</fullName>
    </submittedName>
</protein>
<evidence type="ECO:0000313" key="2">
    <source>
        <dbReference type="EMBL" id="BCK00794.1"/>
    </source>
</evidence>
<reference evidence="2 3" key="1">
    <citation type="submission" date="2020-08" db="EMBL/GenBank/DDBJ databases">
        <title>Draft genome sequencing of an Anaerocolumna strain isolated from anoxic soil subjected to BSD treatment.</title>
        <authorList>
            <person name="Uek A."/>
            <person name="Tonouchi A."/>
        </authorList>
    </citation>
    <scope>NUCLEOTIDE SEQUENCE [LARGE SCALE GENOMIC DNA]</scope>
    <source>
        <strain evidence="2 3">CTTW</strain>
    </source>
</reference>
<gene>
    <name evidence="2" type="primary">sleC</name>
    <name evidence="2" type="ORF">bsdcttw_38340</name>
</gene>
<dbReference type="RefSeq" id="WP_185256433.1">
    <property type="nucleotide sequence ID" value="NZ_AP023368.1"/>
</dbReference>
<dbReference type="Pfam" id="PF01471">
    <property type="entry name" value="PG_binding_1"/>
    <property type="match status" value="1"/>
</dbReference>
<dbReference type="Gene3D" id="1.10.101.10">
    <property type="entry name" value="PGBD-like superfamily/PGBD"/>
    <property type="match status" value="1"/>
</dbReference>
<evidence type="ECO:0000313" key="3">
    <source>
        <dbReference type="Proteomes" id="UP000515703"/>
    </source>
</evidence>
<sequence>MDNTDKTLRPIVKDQYYGNLQIQVVCEAGRRPIDTATIKIYDRQNPDELIESLTTDISGITKIIALKAPLLEYSMEPSEPMPYSEYLVVASAPGLQTVIIDGVQILPETTSIQLIRLPVLDSTNETSKVYVIGPHFLYGGYPIKVFEPEVKEMPETDATITIPEYLIVHNGIPSDASAPDYYVEYKDYIKNVVSSIAYANWTKESLYAVILSVLSFSLNRYFTNWYQRQGYSFHITSSTAYDQLWLFRRNIYENISIAVDYMFNLFLARPGILQPILTQSCRGNILDCPNMMSLWGAKALADTGYDTMYILHFYYGDTLYISYSNDIDSVDFPWQGEPLKKGSQDGNIRGLQKMLNLLARVYPAIPLLEEDNIYGPMTEAAVTDFQRIAHLPETGVVDSATWYSLTTFYNTLMSAEQRCQ</sequence>
<evidence type="ECO:0000259" key="1">
    <source>
        <dbReference type="Pfam" id="PF01471"/>
    </source>
</evidence>
<organism evidence="2 3">
    <name type="scientific">Anaerocolumna chitinilytica</name>
    <dbReference type="NCBI Taxonomy" id="1727145"/>
    <lineage>
        <taxon>Bacteria</taxon>
        <taxon>Bacillati</taxon>
        <taxon>Bacillota</taxon>
        <taxon>Clostridia</taxon>
        <taxon>Lachnospirales</taxon>
        <taxon>Lachnospiraceae</taxon>
        <taxon>Anaerocolumna</taxon>
    </lineage>
</organism>
<dbReference type="InterPro" id="IPR036365">
    <property type="entry name" value="PGBD-like_sf"/>
</dbReference>
<dbReference type="SUPFAM" id="SSF47090">
    <property type="entry name" value="PGBD-like"/>
    <property type="match status" value="1"/>
</dbReference>
<proteinExistence type="predicted"/>
<dbReference type="InterPro" id="IPR002477">
    <property type="entry name" value="Peptidoglycan-bd-like"/>
</dbReference>
<dbReference type="KEGG" id="acht:bsdcttw_38340"/>